<protein>
    <recommendedName>
        <fullName evidence="3">SRPBCC family protein</fullName>
    </recommendedName>
</protein>
<accession>A0A3M2L8C8</accession>
<dbReference type="Proteomes" id="UP000279275">
    <property type="component" value="Unassembled WGS sequence"/>
</dbReference>
<keyword evidence="2" id="KW-1185">Reference proteome</keyword>
<evidence type="ECO:0000313" key="1">
    <source>
        <dbReference type="EMBL" id="RMI32175.1"/>
    </source>
</evidence>
<evidence type="ECO:0008006" key="3">
    <source>
        <dbReference type="Google" id="ProtNLM"/>
    </source>
</evidence>
<reference evidence="1 2" key="1">
    <citation type="submission" date="2018-10" db="EMBL/GenBank/DDBJ databases">
        <title>Isolation from cow dung.</title>
        <authorList>
            <person name="Ling L."/>
        </authorList>
    </citation>
    <scope>NUCLEOTIDE SEQUENCE [LARGE SCALE GENOMIC DNA]</scope>
    <source>
        <strain evidence="1 2">NEAU-LL90</strain>
    </source>
</reference>
<evidence type="ECO:0000313" key="2">
    <source>
        <dbReference type="Proteomes" id="UP000279275"/>
    </source>
</evidence>
<name>A0A3M2L8C8_9NOCA</name>
<organism evidence="1 2">
    <name type="scientific">Nocardia stercoris</name>
    <dbReference type="NCBI Taxonomy" id="2483361"/>
    <lineage>
        <taxon>Bacteria</taxon>
        <taxon>Bacillati</taxon>
        <taxon>Actinomycetota</taxon>
        <taxon>Actinomycetes</taxon>
        <taxon>Mycobacteriales</taxon>
        <taxon>Nocardiaceae</taxon>
        <taxon>Nocardia</taxon>
    </lineage>
</organism>
<gene>
    <name evidence="1" type="ORF">EBN03_14300</name>
</gene>
<dbReference type="EMBL" id="RFFH01000005">
    <property type="protein sequence ID" value="RMI32175.1"/>
    <property type="molecule type" value="Genomic_DNA"/>
</dbReference>
<dbReference type="RefSeq" id="WP_122188516.1">
    <property type="nucleotide sequence ID" value="NZ_RFFH01000005.1"/>
</dbReference>
<dbReference type="SUPFAM" id="SSF55961">
    <property type="entry name" value="Bet v1-like"/>
    <property type="match status" value="1"/>
</dbReference>
<comment type="caution">
    <text evidence="1">The sequence shown here is derived from an EMBL/GenBank/DDBJ whole genome shotgun (WGS) entry which is preliminary data.</text>
</comment>
<dbReference type="OrthoDB" id="7063435at2"/>
<dbReference type="AlphaFoldDB" id="A0A3M2L8C8"/>
<dbReference type="InterPro" id="IPR023393">
    <property type="entry name" value="START-like_dom_sf"/>
</dbReference>
<dbReference type="Gene3D" id="3.30.530.20">
    <property type="match status" value="1"/>
</dbReference>
<sequence length="172" mass="19914">MSRLQRIDIRSEVDAPIDTVWRSIASPAGVSGEMWPYVRKVLPRSVYRIGPAELRAGHRLGPSMLLLFGLVPIDCDDLRVTHVEPGRRVRAESVTLALRSWRHERALRQVGERTEILDRVVFRSRLPLRMIPGFDEALRSAVAYLFRHRHRRLHELVGPAPAYRRWGMHAWS</sequence>
<proteinExistence type="predicted"/>